<dbReference type="GeneID" id="9186284"/>
<dbReference type="KEGG" id="tml:GSTUM_00004825001"/>
<accession>D5G8T1</accession>
<reference evidence="3 4" key="1">
    <citation type="journal article" date="2010" name="Nature">
        <title>Perigord black truffle genome uncovers evolutionary origins and mechanisms of symbiosis.</title>
        <authorList>
            <person name="Martin F."/>
            <person name="Kohler A."/>
            <person name="Murat C."/>
            <person name="Balestrini R."/>
            <person name="Coutinho P.M."/>
            <person name="Jaillon O."/>
            <person name="Montanini B."/>
            <person name="Morin E."/>
            <person name="Noel B."/>
            <person name="Percudani R."/>
            <person name="Porcel B."/>
            <person name="Rubini A."/>
            <person name="Amicucci A."/>
            <person name="Amselem J."/>
            <person name="Anthouard V."/>
            <person name="Arcioni S."/>
            <person name="Artiguenave F."/>
            <person name="Aury J.M."/>
            <person name="Ballario P."/>
            <person name="Bolchi A."/>
            <person name="Brenna A."/>
            <person name="Brun A."/>
            <person name="Buee M."/>
            <person name="Cantarel B."/>
            <person name="Chevalier G."/>
            <person name="Couloux A."/>
            <person name="Da Silva C."/>
            <person name="Denoeud F."/>
            <person name="Duplessis S."/>
            <person name="Ghignone S."/>
            <person name="Hilselberger B."/>
            <person name="Iotti M."/>
            <person name="Marcais B."/>
            <person name="Mello A."/>
            <person name="Miranda M."/>
            <person name="Pacioni G."/>
            <person name="Quesneville H."/>
            <person name="Riccioni C."/>
            <person name="Ruotolo R."/>
            <person name="Splivallo R."/>
            <person name="Stocchi V."/>
            <person name="Tisserant E."/>
            <person name="Viscomi A.R."/>
            <person name="Zambonelli A."/>
            <person name="Zampieri E."/>
            <person name="Henrissat B."/>
            <person name="Lebrun M.H."/>
            <person name="Paolocci F."/>
            <person name="Bonfante P."/>
            <person name="Ottonello S."/>
            <person name="Wincker P."/>
        </authorList>
    </citation>
    <scope>NUCLEOTIDE SEQUENCE [LARGE SCALE GENOMIC DNA]</scope>
    <source>
        <strain evidence="3 4">Mel28</strain>
    </source>
</reference>
<proteinExistence type="predicted"/>
<dbReference type="AlphaFoldDB" id="D5G8T1"/>
<dbReference type="EMBL" id="FN430053">
    <property type="protein sequence ID" value="CAZ80924.1"/>
    <property type="molecule type" value="Genomic_DNA"/>
</dbReference>
<sequence>MPGRIVDEMEVDSPALASGPELVDQTINQAAREEDPHSNLDRLLETFLSFLLRACLSRSKGGENEAYLRPCPSQSLNYISKNSSTYFSSPDLELADPLLYDRLIRHYQTPSEREAEGRSKGWSGILEADITRSEAKVEALRENPQETLESRAETNQGQTVSSKEEAEQVWRETMILRFLEGRDEEADYATIDGNEEYDDYRQIERDAQDVYFDAESPSVEGSTIGDTGIQDF</sequence>
<dbReference type="InterPro" id="IPR040233">
    <property type="entry name" value="CCD97-like_C"/>
</dbReference>
<dbReference type="PANTHER" id="PTHR31840:SF1">
    <property type="entry name" value="COILED-COIL DOMAIN-CONTAINING PROTEIN 97"/>
    <property type="match status" value="1"/>
</dbReference>
<evidence type="ECO:0000313" key="4">
    <source>
        <dbReference type="Proteomes" id="UP000006911"/>
    </source>
</evidence>
<feature type="region of interest" description="Disordered" evidence="1">
    <location>
        <begin position="142"/>
        <end position="166"/>
    </location>
</feature>
<dbReference type="HOGENOM" id="CLU_1195620_0_0_1"/>
<dbReference type="Proteomes" id="UP000006911">
    <property type="component" value="Unassembled WGS sequence"/>
</dbReference>
<protein>
    <submittedName>
        <fullName evidence="3">(Perigord truffle) hypothetical protein</fullName>
    </submittedName>
</protein>
<evidence type="ECO:0000256" key="1">
    <source>
        <dbReference type="SAM" id="MobiDB-lite"/>
    </source>
</evidence>
<dbReference type="PANTHER" id="PTHR31840">
    <property type="entry name" value="COILED-COIL DOMAIN-CONTAINING PROTEIN 97"/>
    <property type="match status" value="1"/>
</dbReference>
<keyword evidence="4" id="KW-1185">Reference proteome</keyword>
<dbReference type="InterPro" id="IPR018613">
    <property type="entry name" value="Ccdc97-like"/>
</dbReference>
<dbReference type="InParanoid" id="D5G8T1"/>
<evidence type="ECO:0000259" key="2">
    <source>
        <dbReference type="Pfam" id="PF09747"/>
    </source>
</evidence>
<feature type="compositionally biased region" description="Basic and acidic residues" evidence="1">
    <location>
        <begin position="142"/>
        <end position="152"/>
    </location>
</feature>
<gene>
    <name evidence="3" type="ORF">GSTUM_00004825001</name>
</gene>
<name>D5G8T1_TUBMM</name>
<evidence type="ECO:0000313" key="3">
    <source>
        <dbReference type="EMBL" id="CAZ80924.1"/>
    </source>
</evidence>
<organism evidence="3 4">
    <name type="scientific">Tuber melanosporum (strain Mel28)</name>
    <name type="common">Perigord black truffle</name>
    <dbReference type="NCBI Taxonomy" id="656061"/>
    <lineage>
        <taxon>Eukaryota</taxon>
        <taxon>Fungi</taxon>
        <taxon>Dikarya</taxon>
        <taxon>Ascomycota</taxon>
        <taxon>Pezizomycotina</taxon>
        <taxon>Pezizomycetes</taxon>
        <taxon>Pezizales</taxon>
        <taxon>Tuberaceae</taxon>
        <taxon>Tuber</taxon>
    </lineage>
</organism>
<dbReference type="eggNOG" id="ENOG502SFGZ">
    <property type="taxonomic scope" value="Eukaryota"/>
</dbReference>
<feature type="domain" description="CCD97-like C-terminal" evidence="2">
    <location>
        <begin position="143"/>
        <end position="215"/>
    </location>
</feature>
<dbReference type="RefSeq" id="XP_002836733.1">
    <property type="nucleotide sequence ID" value="XM_002836687.1"/>
</dbReference>
<dbReference type="Pfam" id="PF09747">
    <property type="entry name" value="CCD97-like_C"/>
    <property type="match status" value="1"/>
</dbReference>